<dbReference type="EMBL" id="FWFD01000003">
    <property type="protein sequence ID" value="SLM84783.1"/>
    <property type="molecule type" value="Genomic_DNA"/>
</dbReference>
<evidence type="ECO:0000256" key="5">
    <source>
        <dbReference type="ARBA" id="ARBA00022679"/>
    </source>
</evidence>
<feature type="binding site" evidence="12">
    <location>
        <position position="91"/>
    </location>
    <ligand>
        <name>ATP</name>
        <dbReference type="ChEBI" id="CHEBI:30616"/>
    </ligand>
</feature>
<dbReference type="InterPro" id="IPR001564">
    <property type="entry name" value="Nucleoside_diP_kinase"/>
</dbReference>
<evidence type="ECO:0000256" key="3">
    <source>
        <dbReference type="ARBA" id="ARBA00012966"/>
    </source>
</evidence>
<dbReference type="AlphaFoldDB" id="A0A1X6WKC8"/>
<dbReference type="FunFam" id="3.30.70.141:FF:000003">
    <property type="entry name" value="Nucleoside diphosphate kinase"/>
    <property type="match status" value="1"/>
</dbReference>
<evidence type="ECO:0000256" key="7">
    <source>
        <dbReference type="ARBA" id="ARBA00022741"/>
    </source>
</evidence>
<keyword evidence="5 15" id="KW-0808">Transferase</keyword>
<dbReference type="EC" id="2.7.4.6" evidence="3"/>
<evidence type="ECO:0000256" key="8">
    <source>
        <dbReference type="ARBA" id="ARBA00022777"/>
    </source>
</evidence>
<evidence type="ECO:0000259" key="14">
    <source>
        <dbReference type="SMART" id="SM00562"/>
    </source>
</evidence>
<feature type="active site" description="Pros-phosphohistidine intermediate" evidence="12">
    <location>
        <position position="115"/>
    </location>
</feature>
<protein>
    <recommendedName>
        <fullName evidence="4">Nucleoside diphosphate kinase</fullName>
        <ecNumber evidence="3">2.7.4.6</ecNumber>
    </recommendedName>
</protein>
<proteinExistence type="inferred from homology"/>
<evidence type="ECO:0000256" key="4">
    <source>
        <dbReference type="ARBA" id="ARBA00017632"/>
    </source>
</evidence>
<keyword evidence="16" id="KW-1185">Reference proteome</keyword>
<evidence type="ECO:0000256" key="10">
    <source>
        <dbReference type="ARBA" id="ARBA00022842"/>
    </source>
</evidence>
<keyword evidence="7" id="KW-0547">Nucleotide-binding</keyword>
<evidence type="ECO:0000313" key="16">
    <source>
        <dbReference type="Proteomes" id="UP000195918"/>
    </source>
</evidence>
<dbReference type="CDD" id="cd04413">
    <property type="entry name" value="NDPk_I"/>
    <property type="match status" value="1"/>
</dbReference>
<feature type="binding site" evidence="12">
    <location>
        <position position="57"/>
    </location>
    <ligand>
        <name>ATP</name>
        <dbReference type="ChEBI" id="CHEBI:30616"/>
    </ligand>
</feature>
<feature type="binding site" evidence="12">
    <location>
        <position position="85"/>
    </location>
    <ligand>
        <name>ATP</name>
        <dbReference type="ChEBI" id="CHEBI:30616"/>
    </ligand>
</feature>
<evidence type="ECO:0000256" key="6">
    <source>
        <dbReference type="ARBA" id="ARBA00022723"/>
    </source>
</evidence>
<dbReference type="PROSITE" id="PS51374">
    <property type="entry name" value="NDPK_LIKE"/>
    <property type="match status" value="1"/>
</dbReference>
<feature type="binding site" evidence="12">
    <location>
        <position position="102"/>
    </location>
    <ligand>
        <name>ATP</name>
        <dbReference type="ChEBI" id="CHEBI:30616"/>
    </ligand>
</feature>
<accession>A0A1X6WKC8</accession>
<comment type="cofactor">
    <cofactor evidence="1">
        <name>Mg(2+)</name>
        <dbReference type="ChEBI" id="CHEBI:18420"/>
    </cofactor>
</comment>
<keyword evidence="8 15" id="KW-0418">Kinase</keyword>
<keyword evidence="6" id="KW-0479">Metal-binding</keyword>
<keyword evidence="10" id="KW-0460">Magnesium</keyword>
<dbReference type="Pfam" id="PF00334">
    <property type="entry name" value="NDK"/>
    <property type="match status" value="1"/>
</dbReference>
<comment type="similarity">
    <text evidence="2 12 13">Belongs to the NDK family.</text>
</comment>
<dbReference type="Proteomes" id="UP000195918">
    <property type="component" value="Unassembled WGS sequence"/>
</dbReference>
<evidence type="ECO:0000313" key="15">
    <source>
        <dbReference type="EMBL" id="SLM84783.1"/>
    </source>
</evidence>
<evidence type="ECO:0000256" key="13">
    <source>
        <dbReference type="RuleBase" id="RU004011"/>
    </source>
</evidence>
<keyword evidence="11" id="KW-0546">Nucleotide metabolism</keyword>
<gene>
    <name evidence="15" type="ORF">FM121_01725</name>
</gene>
<dbReference type="Gene3D" id="3.30.70.141">
    <property type="entry name" value="Nucleoside diphosphate kinase-like domain"/>
    <property type="match status" value="1"/>
</dbReference>
<dbReference type="GO" id="GO:0006228">
    <property type="term" value="P:UTP biosynthetic process"/>
    <property type="evidence" value="ECO:0007669"/>
    <property type="project" value="InterPro"/>
</dbReference>
<keyword evidence="9" id="KW-0067">ATP-binding</keyword>
<evidence type="ECO:0000256" key="2">
    <source>
        <dbReference type="ARBA" id="ARBA00008142"/>
    </source>
</evidence>
<dbReference type="PRINTS" id="PR01243">
    <property type="entry name" value="NUCDPKINASE"/>
</dbReference>
<dbReference type="GO" id="GO:0006241">
    <property type="term" value="P:CTP biosynthetic process"/>
    <property type="evidence" value="ECO:0007669"/>
    <property type="project" value="InterPro"/>
</dbReference>
<dbReference type="GO" id="GO:0006183">
    <property type="term" value="P:GTP biosynthetic process"/>
    <property type="evidence" value="ECO:0007669"/>
    <property type="project" value="InterPro"/>
</dbReference>
<dbReference type="InterPro" id="IPR036850">
    <property type="entry name" value="NDK-like_dom_sf"/>
</dbReference>
<dbReference type="GO" id="GO:0005524">
    <property type="term" value="F:ATP binding"/>
    <property type="evidence" value="ECO:0007669"/>
    <property type="project" value="UniProtKB-KW"/>
</dbReference>
<evidence type="ECO:0000256" key="9">
    <source>
        <dbReference type="ARBA" id="ARBA00022840"/>
    </source>
</evidence>
<dbReference type="NCBIfam" id="NF001908">
    <property type="entry name" value="PRK00668.1"/>
    <property type="match status" value="1"/>
</dbReference>
<feature type="domain" description="Nucleoside diphosphate kinase-like" evidence="14">
    <location>
        <begin position="1"/>
        <end position="132"/>
    </location>
</feature>
<evidence type="ECO:0000256" key="1">
    <source>
        <dbReference type="ARBA" id="ARBA00001946"/>
    </source>
</evidence>
<organism evidence="15 16">
    <name type="scientific">Vagococcus fluvialis bH819</name>
    <dbReference type="NCBI Taxonomy" id="1255619"/>
    <lineage>
        <taxon>Bacteria</taxon>
        <taxon>Bacillati</taxon>
        <taxon>Bacillota</taxon>
        <taxon>Bacilli</taxon>
        <taxon>Lactobacillales</taxon>
        <taxon>Enterococcaceae</taxon>
        <taxon>Vagococcus</taxon>
    </lineage>
</organism>
<evidence type="ECO:0000256" key="11">
    <source>
        <dbReference type="ARBA" id="ARBA00023080"/>
    </source>
</evidence>
<dbReference type="SUPFAM" id="SSF54919">
    <property type="entry name" value="Nucleoside diphosphate kinase, NDK"/>
    <property type="match status" value="1"/>
</dbReference>
<dbReference type="PANTHER" id="PTHR11349">
    <property type="entry name" value="NUCLEOSIDE DIPHOSPHATE KINASE"/>
    <property type="match status" value="1"/>
</dbReference>
<reference evidence="16" key="1">
    <citation type="submission" date="2017-02" db="EMBL/GenBank/DDBJ databases">
        <authorList>
            <person name="Dridi B."/>
        </authorList>
    </citation>
    <scope>NUCLEOTIDE SEQUENCE [LARGE SCALE GENOMIC DNA]</scope>
    <source>
        <strain evidence="16">bH819</strain>
    </source>
</reference>
<name>A0A1X6WKC8_9ENTE</name>
<dbReference type="InterPro" id="IPR034907">
    <property type="entry name" value="NDK-like_dom"/>
</dbReference>
<feature type="binding site" evidence="12">
    <location>
        <position position="9"/>
    </location>
    <ligand>
        <name>ATP</name>
        <dbReference type="ChEBI" id="CHEBI:30616"/>
    </ligand>
</feature>
<dbReference type="SMART" id="SM00562">
    <property type="entry name" value="NDK"/>
    <property type="match status" value="1"/>
</dbReference>
<dbReference type="OrthoDB" id="9801161at2"/>
<evidence type="ECO:0000256" key="12">
    <source>
        <dbReference type="PROSITE-ProRule" id="PRU00706"/>
    </source>
</evidence>
<dbReference type="GO" id="GO:0004550">
    <property type="term" value="F:nucleoside diphosphate kinase activity"/>
    <property type="evidence" value="ECO:0007669"/>
    <property type="project" value="UniProtKB-EC"/>
</dbReference>
<feature type="binding site" evidence="12">
    <location>
        <position position="112"/>
    </location>
    <ligand>
        <name>ATP</name>
        <dbReference type="ChEBI" id="CHEBI:30616"/>
    </ligand>
</feature>
<sequence length="132" mass="14815">MEETLVIIKPDGVRQKAVGEIITRFERRGFEIKAMKHTVLKEEVVMEHYAHLKTKPFFREVVDFMISGPVVCLILEAEHGIASVRQMVGATNPQEALPGTIRADYGFISGSNIIHASDCQEAAEIEIKRFFG</sequence>
<dbReference type="RefSeq" id="WP_086950428.1">
    <property type="nucleotide sequence ID" value="NZ_FWFD01000003.1"/>
</dbReference>
<dbReference type="GO" id="GO:0046872">
    <property type="term" value="F:metal ion binding"/>
    <property type="evidence" value="ECO:0007669"/>
    <property type="project" value="UniProtKB-KW"/>
</dbReference>